<feature type="region of interest" description="Disordered" evidence="1">
    <location>
        <begin position="1"/>
        <end position="20"/>
    </location>
</feature>
<dbReference type="Proteomes" id="UP000325081">
    <property type="component" value="Unassembled WGS sequence"/>
</dbReference>
<comment type="caution">
    <text evidence="2">The sequence shown here is derived from an EMBL/GenBank/DDBJ whole genome shotgun (WGS) entry which is preliminary data.</text>
</comment>
<evidence type="ECO:0000313" key="2">
    <source>
        <dbReference type="EMBL" id="GER35613.1"/>
    </source>
</evidence>
<accession>A0A5A7PRW3</accession>
<gene>
    <name evidence="2" type="ORF">STAS_11901</name>
</gene>
<dbReference type="EMBL" id="BKCP01004984">
    <property type="protein sequence ID" value="GER35613.1"/>
    <property type="molecule type" value="Genomic_DNA"/>
</dbReference>
<evidence type="ECO:0000313" key="3">
    <source>
        <dbReference type="Proteomes" id="UP000325081"/>
    </source>
</evidence>
<protein>
    <submittedName>
        <fullName evidence="2">Efflux transporter</fullName>
    </submittedName>
</protein>
<keyword evidence="3" id="KW-1185">Reference proteome</keyword>
<dbReference type="AlphaFoldDB" id="A0A5A7PRW3"/>
<sequence>MDRPLLPHSVRNPRQPMERRRAVREMHRLSSPWGPARKVAPVPGQVSEEGVEVVAGEVVEEDVELGDAFFGGLALGFYCGDYVLGREEGVGAHGGAQVRYSDGVKRGGVHVFGYDLAN</sequence>
<proteinExistence type="predicted"/>
<name>A0A5A7PRW3_STRAF</name>
<organism evidence="2 3">
    <name type="scientific">Striga asiatica</name>
    <name type="common">Asiatic witchweed</name>
    <name type="synonym">Buchnera asiatica</name>
    <dbReference type="NCBI Taxonomy" id="4170"/>
    <lineage>
        <taxon>Eukaryota</taxon>
        <taxon>Viridiplantae</taxon>
        <taxon>Streptophyta</taxon>
        <taxon>Embryophyta</taxon>
        <taxon>Tracheophyta</taxon>
        <taxon>Spermatophyta</taxon>
        <taxon>Magnoliopsida</taxon>
        <taxon>eudicotyledons</taxon>
        <taxon>Gunneridae</taxon>
        <taxon>Pentapetalae</taxon>
        <taxon>asterids</taxon>
        <taxon>lamiids</taxon>
        <taxon>Lamiales</taxon>
        <taxon>Orobanchaceae</taxon>
        <taxon>Buchnereae</taxon>
        <taxon>Striga</taxon>
    </lineage>
</organism>
<evidence type="ECO:0000256" key="1">
    <source>
        <dbReference type="SAM" id="MobiDB-lite"/>
    </source>
</evidence>
<reference evidence="3" key="1">
    <citation type="journal article" date="2019" name="Curr. Biol.">
        <title>Genome Sequence of Striga asiatica Provides Insight into the Evolution of Plant Parasitism.</title>
        <authorList>
            <person name="Yoshida S."/>
            <person name="Kim S."/>
            <person name="Wafula E.K."/>
            <person name="Tanskanen J."/>
            <person name="Kim Y.M."/>
            <person name="Honaas L."/>
            <person name="Yang Z."/>
            <person name="Spallek T."/>
            <person name="Conn C.E."/>
            <person name="Ichihashi Y."/>
            <person name="Cheong K."/>
            <person name="Cui S."/>
            <person name="Der J.P."/>
            <person name="Gundlach H."/>
            <person name="Jiao Y."/>
            <person name="Hori C."/>
            <person name="Ishida J.K."/>
            <person name="Kasahara H."/>
            <person name="Kiba T."/>
            <person name="Kim M.S."/>
            <person name="Koo N."/>
            <person name="Laohavisit A."/>
            <person name="Lee Y.H."/>
            <person name="Lumba S."/>
            <person name="McCourt P."/>
            <person name="Mortimer J.C."/>
            <person name="Mutuku J.M."/>
            <person name="Nomura T."/>
            <person name="Sasaki-Sekimoto Y."/>
            <person name="Seto Y."/>
            <person name="Wang Y."/>
            <person name="Wakatake T."/>
            <person name="Sakakibara H."/>
            <person name="Demura T."/>
            <person name="Yamaguchi S."/>
            <person name="Yoneyama K."/>
            <person name="Manabe R.I."/>
            <person name="Nelson D.C."/>
            <person name="Schulman A.H."/>
            <person name="Timko M.P."/>
            <person name="dePamphilis C.W."/>
            <person name="Choi D."/>
            <person name="Shirasu K."/>
        </authorList>
    </citation>
    <scope>NUCLEOTIDE SEQUENCE [LARGE SCALE GENOMIC DNA]</scope>
    <source>
        <strain evidence="3">cv. UVA1</strain>
    </source>
</reference>